<reference evidence="3" key="1">
    <citation type="submission" date="2018-01" db="EMBL/GenBank/DDBJ databases">
        <authorList>
            <person name="Mao J.F."/>
        </authorList>
    </citation>
    <scope>NUCLEOTIDE SEQUENCE</scope>
    <source>
        <strain evidence="3">Huo1</strain>
        <tissue evidence="3">Leaf</tissue>
    </source>
</reference>
<protein>
    <recommendedName>
        <fullName evidence="5">Ubiquitin carboxyl-terminal hydrolase 36/42</fullName>
    </recommendedName>
</protein>
<organism evidence="3">
    <name type="scientific">Salvia splendens</name>
    <name type="common">Scarlet sage</name>
    <dbReference type="NCBI Taxonomy" id="180675"/>
    <lineage>
        <taxon>Eukaryota</taxon>
        <taxon>Viridiplantae</taxon>
        <taxon>Streptophyta</taxon>
        <taxon>Embryophyta</taxon>
        <taxon>Tracheophyta</taxon>
        <taxon>Spermatophyta</taxon>
        <taxon>Magnoliopsida</taxon>
        <taxon>eudicotyledons</taxon>
        <taxon>Gunneridae</taxon>
        <taxon>Pentapetalae</taxon>
        <taxon>asterids</taxon>
        <taxon>lamiids</taxon>
        <taxon>Lamiales</taxon>
        <taxon>Lamiaceae</taxon>
        <taxon>Nepetoideae</taxon>
        <taxon>Mentheae</taxon>
        <taxon>Salviinae</taxon>
        <taxon>Salvia</taxon>
        <taxon>Salvia subgen. Calosphace</taxon>
        <taxon>core Calosphace</taxon>
    </lineage>
</organism>
<gene>
    <name evidence="3" type="ORF">SASPL_144226</name>
</gene>
<dbReference type="EMBL" id="PNBA02000016">
    <property type="protein sequence ID" value="KAG6397765.1"/>
    <property type="molecule type" value="Genomic_DNA"/>
</dbReference>
<evidence type="ECO:0000313" key="3">
    <source>
        <dbReference type="EMBL" id="KAG6397765.1"/>
    </source>
</evidence>
<dbReference type="AlphaFoldDB" id="A0A8X8WMZ3"/>
<dbReference type="Gene3D" id="6.10.140.2220">
    <property type="match status" value="1"/>
</dbReference>
<evidence type="ECO:0008006" key="5">
    <source>
        <dbReference type="Google" id="ProtNLM"/>
    </source>
</evidence>
<feature type="region of interest" description="Disordered" evidence="1">
    <location>
        <begin position="204"/>
        <end position="231"/>
    </location>
</feature>
<accession>A0A8X8WMZ3</accession>
<dbReference type="SUPFAM" id="SSF144232">
    <property type="entry name" value="HIT/MYND zinc finger-like"/>
    <property type="match status" value="1"/>
</dbReference>
<keyword evidence="4" id="KW-1185">Reference proteome</keyword>
<sequence>MLEPRETDIPALFLVFVFLLLVTYFILGKCSETSKRKERISLIASGAAEEALQVDHMAVGGIMPAVNMPNSVIHQCARCFGPAGTRCSQCKSVWYCQLDSQYAVTNSNVSAVLEDVRSFIGGMFTKDCHRSSLKCGAEDVSRGRVLCGETTEQRASQHKVSLPSIDGTSSKDFIDSSKTAGGAVCSSSGEVCGSTFTLPIFSQPSEDPHLREGNSSLSECHANSPHAPKDGAVTVEKECGNALHSSTAAISGTKTHETQPQMTLRQDKYPDRSKGCRLIRAREMLDEMIH</sequence>
<keyword evidence="2" id="KW-0812">Transmembrane</keyword>
<keyword evidence="2" id="KW-0472">Membrane</keyword>
<comment type="caution">
    <text evidence="3">The sequence shown here is derived from an EMBL/GenBank/DDBJ whole genome shotgun (WGS) entry which is preliminary data.</text>
</comment>
<evidence type="ECO:0000313" key="4">
    <source>
        <dbReference type="Proteomes" id="UP000298416"/>
    </source>
</evidence>
<proteinExistence type="predicted"/>
<name>A0A8X8WMZ3_SALSN</name>
<evidence type="ECO:0000256" key="1">
    <source>
        <dbReference type="SAM" id="MobiDB-lite"/>
    </source>
</evidence>
<feature type="transmembrane region" description="Helical" evidence="2">
    <location>
        <begin position="12"/>
        <end position="30"/>
    </location>
</feature>
<dbReference type="Proteomes" id="UP000298416">
    <property type="component" value="Unassembled WGS sequence"/>
</dbReference>
<evidence type="ECO:0000256" key="2">
    <source>
        <dbReference type="SAM" id="Phobius"/>
    </source>
</evidence>
<keyword evidence="2" id="KW-1133">Transmembrane helix</keyword>
<reference evidence="3" key="2">
    <citation type="submission" date="2020-08" db="EMBL/GenBank/DDBJ databases">
        <title>Plant Genome Project.</title>
        <authorList>
            <person name="Zhang R.-G."/>
        </authorList>
    </citation>
    <scope>NUCLEOTIDE SEQUENCE</scope>
    <source>
        <strain evidence="3">Huo1</strain>
        <tissue evidence="3">Leaf</tissue>
    </source>
</reference>